<evidence type="ECO:0008006" key="3">
    <source>
        <dbReference type="Google" id="ProtNLM"/>
    </source>
</evidence>
<evidence type="ECO:0000313" key="2">
    <source>
        <dbReference type="Proteomes" id="UP000192656"/>
    </source>
</evidence>
<accession>A0A1W1ZT25</accession>
<sequence>MTKPKAKIPAEVPAAEMARFLQISVRQLQALSRRGTLPKTSRDSYPMKATADAFYNHQLAEIRRRAGSTSADALREQRAAEIAARMRKEDREIIMLDEAIETFDDIRDAMSDTIDRLDERIPKGGAKIGEAKAEFEERAARLRLRLETGQAEPDTFDDGEEDR</sequence>
<dbReference type="RefSeq" id="WP_084408943.1">
    <property type="nucleotide sequence ID" value="NZ_FWXR01000003.1"/>
</dbReference>
<dbReference type="Proteomes" id="UP000192656">
    <property type="component" value="Unassembled WGS sequence"/>
</dbReference>
<reference evidence="1 2" key="1">
    <citation type="submission" date="2017-04" db="EMBL/GenBank/DDBJ databases">
        <authorList>
            <person name="Afonso C.L."/>
            <person name="Miller P.J."/>
            <person name="Scott M.A."/>
            <person name="Spackman E."/>
            <person name="Goraichik I."/>
            <person name="Dimitrov K.M."/>
            <person name="Suarez D.L."/>
            <person name="Swayne D.E."/>
        </authorList>
    </citation>
    <scope>NUCLEOTIDE SEQUENCE [LARGE SCALE GENOMIC DNA]</scope>
    <source>
        <strain evidence="1 2">CGMCC 1.10972</strain>
    </source>
</reference>
<keyword evidence="2" id="KW-1185">Reference proteome</keyword>
<dbReference type="OrthoDB" id="7867235at2"/>
<name>A0A1W1ZT25_9HYPH</name>
<dbReference type="STRING" id="937218.SAMN06297251_103114"/>
<proteinExistence type="predicted"/>
<evidence type="ECO:0000313" key="1">
    <source>
        <dbReference type="EMBL" id="SMC51625.1"/>
    </source>
</evidence>
<protein>
    <recommendedName>
        <fullName evidence="3">Phage DNA packaging protein, Nu1 subunit of terminase</fullName>
    </recommendedName>
</protein>
<organism evidence="1 2">
    <name type="scientific">Fulvimarina manganoxydans</name>
    <dbReference type="NCBI Taxonomy" id="937218"/>
    <lineage>
        <taxon>Bacteria</taxon>
        <taxon>Pseudomonadati</taxon>
        <taxon>Pseudomonadota</taxon>
        <taxon>Alphaproteobacteria</taxon>
        <taxon>Hyphomicrobiales</taxon>
        <taxon>Aurantimonadaceae</taxon>
        <taxon>Fulvimarina</taxon>
    </lineage>
</organism>
<dbReference type="AlphaFoldDB" id="A0A1W1ZT25"/>
<gene>
    <name evidence="1" type="ORF">SAMN06297251_103114</name>
</gene>
<dbReference type="EMBL" id="FWXR01000003">
    <property type="protein sequence ID" value="SMC51625.1"/>
    <property type="molecule type" value="Genomic_DNA"/>
</dbReference>